<sequence>MEMSTEPNKSNKVYNLLNTVTSKLNAFIMKIFGYYTPDNKEININYLLCITFSVLTFRCIFKC</sequence>
<keyword evidence="2" id="KW-1185">Reference proteome</keyword>
<evidence type="ECO:0000313" key="1">
    <source>
        <dbReference type="EMBL" id="QGO05342.1"/>
    </source>
</evidence>
<dbReference type="AlphaFoldDB" id="A0A9Q6LUF5"/>
<protein>
    <submittedName>
        <fullName evidence="1">Uncharacterized protein</fullName>
    </submittedName>
</protein>
<organism evidence="1 2">
    <name type="scientific">Piscirickettsia salmonis</name>
    <dbReference type="NCBI Taxonomy" id="1238"/>
    <lineage>
        <taxon>Bacteria</taxon>
        <taxon>Pseudomonadati</taxon>
        <taxon>Pseudomonadota</taxon>
        <taxon>Gammaproteobacteria</taxon>
        <taxon>Thiotrichales</taxon>
        <taxon>Piscirickettsiaceae</taxon>
        <taxon>Piscirickettsia</taxon>
    </lineage>
</organism>
<dbReference type="Proteomes" id="UP000422232">
    <property type="component" value="Chromosome"/>
</dbReference>
<accession>A0A9Q6LUF5</accession>
<proteinExistence type="predicted"/>
<reference evidence="1 2" key="1">
    <citation type="submission" date="2019-04" db="EMBL/GenBank/DDBJ databases">
        <title>Complete genome sequencing of Piscirickettsia salmonis strain Psal-009.</title>
        <authorList>
            <person name="Schober I."/>
            <person name="Bunk B."/>
            <person name="Sproer C."/>
            <person name="Carril G.P."/>
            <person name="Riedel T."/>
            <person name="Flores-Herrera P.A."/>
            <person name="Nourdin-Galindo G."/>
            <person name="Marshall S.H."/>
            <person name="Overmann J."/>
        </authorList>
    </citation>
    <scope>NUCLEOTIDE SEQUENCE [LARGE SCALE GENOMIC DNA]</scope>
    <source>
        <strain evidence="1 2">Psal-009</strain>
    </source>
</reference>
<name>A0A9Q6LUF5_PISSA</name>
<gene>
    <name evidence="1" type="ORF">Psal009_01230</name>
</gene>
<dbReference type="EMBL" id="CP038908">
    <property type="protein sequence ID" value="QGO05342.1"/>
    <property type="molecule type" value="Genomic_DNA"/>
</dbReference>
<evidence type="ECO:0000313" key="2">
    <source>
        <dbReference type="Proteomes" id="UP000422232"/>
    </source>
</evidence>